<keyword evidence="2" id="KW-1185">Reference proteome</keyword>
<dbReference type="EMBL" id="JYDI01000505">
    <property type="protein sequence ID" value="KRY44684.1"/>
    <property type="molecule type" value="Genomic_DNA"/>
</dbReference>
<evidence type="ECO:0000313" key="2">
    <source>
        <dbReference type="Proteomes" id="UP000054653"/>
    </source>
</evidence>
<protein>
    <submittedName>
        <fullName evidence="1">Uncharacterized protein</fullName>
    </submittedName>
</protein>
<dbReference type="AlphaFoldDB" id="A0A0V1C6T9"/>
<comment type="caution">
    <text evidence="1">The sequence shown here is derived from an EMBL/GenBank/DDBJ whole genome shotgun (WGS) entry which is preliminary data.</text>
</comment>
<sequence>MKQLNCIKFRIYVYSTILCVQINFGRVRNVKKSRCVRSLGYGGCEAEEEEKKEMHLFMRYIDHMYYKRWCTPRVYFKGTPLDISLDLNSLKQIVTTTTKLHLRITGGGLAFPADVA</sequence>
<proteinExistence type="predicted"/>
<gene>
    <name evidence="1" type="ORF">T03_4416</name>
</gene>
<dbReference type="Proteomes" id="UP000054653">
    <property type="component" value="Unassembled WGS sequence"/>
</dbReference>
<accession>A0A0V1C6T9</accession>
<reference evidence="1 2" key="1">
    <citation type="submission" date="2015-01" db="EMBL/GenBank/DDBJ databases">
        <title>Evolution of Trichinella species and genotypes.</title>
        <authorList>
            <person name="Korhonen P.K."/>
            <person name="Edoardo P."/>
            <person name="Giuseppe L.R."/>
            <person name="Gasser R.B."/>
        </authorList>
    </citation>
    <scope>NUCLEOTIDE SEQUENCE [LARGE SCALE GENOMIC DNA]</scope>
    <source>
        <strain evidence="1">ISS120</strain>
    </source>
</reference>
<organism evidence="1 2">
    <name type="scientific">Trichinella britovi</name>
    <name type="common">Parasitic roundworm</name>
    <dbReference type="NCBI Taxonomy" id="45882"/>
    <lineage>
        <taxon>Eukaryota</taxon>
        <taxon>Metazoa</taxon>
        <taxon>Ecdysozoa</taxon>
        <taxon>Nematoda</taxon>
        <taxon>Enoplea</taxon>
        <taxon>Dorylaimia</taxon>
        <taxon>Trichinellida</taxon>
        <taxon>Trichinellidae</taxon>
        <taxon>Trichinella</taxon>
    </lineage>
</organism>
<evidence type="ECO:0000313" key="1">
    <source>
        <dbReference type="EMBL" id="KRY44684.1"/>
    </source>
</evidence>
<name>A0A0V1C6T9_TRIBR</name>